<keyword evidence="1" id="KW-1015">Disulfide bond</keyword>
<name>A0A9N9XPA9_PHYSR</name>
<evidence type="ECO:0000313" key="3">
    <source>
        <dbReference type="EMBL" id="CAG9862012.1"/>
    </source>
</evidence>
<dbReference type="PRINTS" id="PR01273">
    <property type="entry name" value="INVTBRTCOLOR"/>
</dbReference>
<sequence length="225" mass="26101">MFCYNVNKTDGFKLTSKMSVERHCAAVVFFFIFNLQWANPSGIGPCPRLHSGESKINLTKLTGHWFEIERSFYLMELISNCVTLELSETVKGRLDVAVSTRSSWTGTFSISEGTAVPTRRDPNMYLYRINTRLPRIINRYLPGSGFYQVLKTDYSNYAIIYSCSNYQLIHLDMIWIWSRKKEIEASLRSELYAWLTKNNMDSERLILSKNDNCTDNVLSALDYYI</sequence>
<evidence type="ECO:0000259" key="2">
    <source>
        <dbReference type="Pfam" id="PF00061"/>
    </source>
</evidence>
<evidence type="ECO:0000256" key="1">
    <source>
        <dbReference type="ARBA" id="ARBA00023157"/>
    </source>
</evidence>
<accession>A0A9N9XPA9</accession>
<dbReference type="Proteomes" id="UP001153712">
    <property type="component" value="Chromosome 5"/>
</dbReference>
<gene>
    <name evidence="3" type="ORF">PHYEVI_LOCUS8335</name>
</gene>
<dbReference type="InterPro" id="IPR000566">
    <property type="entry name" value="Lipocln_cytosolic_FA-bd_dom"/>
</dbReference>
<dbReference type="AlphaFoldDB" id="A0A9N9XPA9"/>
<dbReference type="SUPFAM" id="SSF50814">
    <property type="entry name" value="Lipocalins"/>
    <property type="match status" value="1"/>
</dbReference>
<dbReference type="EMBL" id="OU900098">
    <property type="protein sequence ID" value="CAG9862012.1"/>
    <property type="molecule type" value="Genomic_DNA"/>
</dbReference>
<feature type="domain" description="Lipocalin/cytosolic fatty-acid binding" evidence="2">
    <location>
        <begin position="147"/>
        <end position="205"/>
    </location>
</feature>
<protein>
    <recommendedName>
        <fullName evidence="2">Lipocalin/cytosolic fatty-acid binding domain-containing protein</fullName>
    </recommendedName>
</protein>
<organism evidence="3 4">
    <name type="scientific">Phyllotreta striolata</name>
    <name type="common">Striped flea beetle</name>
    <name type="synonym">Crioceris striolata</name>
    <dbReference type="NCBI Taxonomy" id="444603"/>
    <lineage>
        <taxon>Eukaryota</taxon>
        <taxon>Metazoa</taxon>
        <taxon>Ecdysozoa</taxon>
        <taxon>Arthropoda</taxon>
        <taxon>Hexapoda</taxon>
        <taxon>Insecta</taxon>
        <taxon>Pterygota</taxon>
        <taxon>Neoptera</taxon>
        <taxon>Endopterygota</taxon>
        <taxon>Coleoptera</taxon>
        <taxon>Polyphaga</taxon>
        <taxon>Cucujiformia</taxon>
        <taxon>Chrysomeloidea</taxon>
        <taxon>Chrysomelidae</taxon>
        <taxon>Galerucinae</taxon>
        <taxon>Alticini</taxon>
        <taxon>Phyllotreta</taxon>
    </lineage>
</organism>
<dbReference type="InterPro" id="IPR003057">
    <property type="entry name" value="Invtbrt_color"/>
</dbReference>
<keyword evidence="4" id="KW-1185">Reference proteome</keyword>
<reference evidence="3" key="1">
    <citation type="submission" date="2022-01" db="EMBL/GenBank/DDBJ databases">
        <authorList>
            <person name="King R."/>
        </authorList>
    </citation>
    <scope>NUCLEOTIDE SEQUENCE</scope>
</reference>
<dbReference type="OrthoDB" id="9923952at2759"/>
<dbReference type="InterPro" id="IPR012674">
    <property type="entry name" value="Calycin"/>
</dbReference>
<dbReference type="PANTHER" id="PTHR10612">
    <property type="entry name" value="APOLIPOPROTEIN D"/>
    <property type="match status" value="1"/>
</dbReference>
<dbReference type="Gene3D" id="2.40.128.20">
    <property type="match status" value="1"/>
</dbReference>
<dbReference type="GO" id="GO:0006629">
    <property type="term" value="P:lipid metabolic process"/>
    <property type="evidence" value="ECO:0007669"/>
    <property type="project" value="TreeGrafter"/>
</dbReference>
<dbReference type="Pfam" id="PF00061">
    <property type="entry name" value="Lipocalin"/>
    <property type="match status" value="1"/>
</dbReference>
<dbReference type="GO" id="GO:0000302">
    <property type="term" value="P:response to reactive oxygen species"/>
    <property type="evidence" value="ECO:0007669"/>
    <property type="project" value="TreeGrafter"/>
</dbReference>
<dbReference type="GO" id="GO:0005737">
    <property type="term" value="C:cytoplasm"/>
    <property type="evidence" value="ECO:0007669"/>
    <property type="project" value="TreeGrafter"/>
</dbReference>
<dbReference type="GO" id="GO:0031409">
    <property type="term" value="F:pigment binding"/>
    <property type="evidence" value="ECO:0007669"/>
    <property type="project" value="InterPro"/>
</dbReference>
<evidence type="ECO:0000313" key="4">
    <source>
        <dbReference type="Proteomes" id="UP001153712"/>
    </source>
</evidence>
<proteinExistence type="predicted"/>
<dbReference type="PANTHER" id="PTHR10612:SF41">
    <property type="entry name" value="GLIAL LAZARILLO, ISOFORM A"/>
    <property type="match status" value="1"/>
</dbReference>